<gene>
    <name evidence="2" type="ORF">ENG14_02010</name>
</gene>
<proteinExistence type="predicted"/>
<dbReference type="Pfam" id="PF00350">
    <property type="entry name" value="Dynamin_N"/>
    <property type="match status" value="1"/>
</dbReference>
<dbReference type="SUPFAM" id="SSF52540">
    <property type="entry name" value="P-loop containing nucleoside triphosphate hydrolases"/>
    <property type="match status" value="1"/>
</dbReference>
<dbReference type="CDD" id="cd09912">
    <property type="entry name" value="DLP_2"/>
    <property type="match status" value="1"/>
</dbReference>
<name>A0A7C1AU22_9BACT</name>
<protein>
    <recommendedName>
        <fullName evidence="1">Dynamin N-terminal domain-containing protein</fullName>
    </recommendedName>
</protein>
<sequence length="481" mass="55559">KELPEYVTEKGNPNNIKDVDFVEISYPAETLKGGVHLIDTPGVGSIFENNTQVTYEFLPKVDAALFLFTVDPPLSQSELEFLRDVRQYVHKIFFIQNKIDYLDGEELAESLSFSKKTLEEVLQDGSVSIQPLSAKLALEGQLSGDSDTLQRSRLPELQALLTNFLTREKGRILLQSALQSSRKVLNDMEFSVELERKAIETPLRDLETKIELFKDELERIQRDKEDNGYFFEAEIKRIMDYLDRQLERLRKTELPRMLEELKREGEALKHLPVSEYVKKMEEKLNSGIVQTFDDWIMEQEKALNEEFARVSRQYSDRTNDVINRLVQASAKLFDIELETVKTDETISSDSRFYYLLGDPPRFFDIAGAVDFFSKKLLPKSLSQKKVLNDLMKKLPERIDANCGRVRADFMHRIRESFFNFRWTLNSKIDATAESIQKALEQAVVMQKEGAAKKDEKLKKLAVEAAKIAEVKHRIEALQARL</sequence>
<feature type="non-terminal residue" evidence="2">
    <location>
        <position position="1"/>
    </location>
</feature>
<evidence type="ECO:0000259" key="1">
    <source>
        <dbReference type="Pfam" id="PF00350"/>
    </source>
</evidence>
<organism evidence="2">
    <name type="scientific">Thermodesulforhabdus norvegica</name>
    <dbReference type="NCBI Taxonomy" id="39841"/>
    <lineage>
        <taxon>Bacteria</taxon>
        <taxon>Pseudomonadati</taxon>
        <taxon>Thermodesulfobacteriota</taxon>
        <taxon>Syntrophobacteria</taxon>
        <taxon>Syntrophobacterales</taxon>
        <taxon>Thermodesulforhabdaceae</taxon>
        <taxon>Thermodesulforhabdus</taxon>
    </lineage>
</organism>
<dbReference type="InterPro" id="IPR045063">
    <property type="entry name" value="Dynamin_N"/>
</dbReference>
<evidence type="ECO:0000313" key="2">
    <source>
        <dbReference type="EMBL" id="HDL89659.1"/>
    </source>
</evidence>
<dbReference type="InterPro" id="IPR051943">
    <property type="entry name" value="TRAFAC_Dynamin-like_GTPase"/>
</dbReference>
<dbReference type="AlphaFoldDB" id="A0A7C1AU22"/>
<comment type="caution">
    <text evidence="2">The sequence shown here is derived from an EMBL/GenBank/DDBJ whole genome shotgun (WGS) entry which is preliminary data.</text>
</comment>
<feature type="domain" description="Dynamin N-terminal" evidence="1">
    <location>
        <begin position="12"/>
        <end position="95"/>
    </location>
</feature>
<accession>A0A7C1AU22</accession>
<dbReference type="EMBL" id="DQZW01000095">
    <property type="protein sequence ID" value="HDL89659.1"/>
    <property type="molecule type" value="Genomic_DNA"/>
</dbReference>
<dbReference type="Gene3D" id="3.40.50.300">
    <property type="entry name" value="P-loop containing nucleotide triphosphate hydrolases"/>
    <property type="match status" value="1"/>
</dbReference>
<reference evidence="2" key="1">
    <citation type="journal article" date="2020" name="mSystems">
        <title>Genome- and Community-Level Interaction Insights into Carbon Utilization and Element Cycling Functions of Hydrothermarchaeota in Hydrothermal Sediment.</title>
        <authorList>
            <person name="Zhou Z."/>
            <person name="Liu Y."/>
            <person name="Xu W."/>
            <person name="Pan J."/>
            <person name="Luo Z.H."/>
            <person name="Li M."/>
        </authorList>
    </citation>
    <scope>NUCLEOTIDE SEQUENCE [LARGE SCALE GENOMIC DNA]</scope>
    <source>
        <strain evidence="2">HyVt-19</strain>
    </source>
</reference>
<dbReference type="PANTHER" id="PTHR43681:SF1">
    <property type="entry name" value="SARCALUMENIN"/>
    <property type="match status" value="1"/>
</dbReference>
<dbReference type="InterPro" id="IPR027417">
    <property type="entry name" value="P-loop_NTPase"/>
</dbReference>
<dbReference type="Proteomes" id="UP000886355">
    <property type="component" value="Unassembled WGS sequence"/>
</dbReference>
<dbReference type="PANTHER" id="PTHR43681">
    <property type="entry name" value="TRANSMEMBRANE GTPASE FZO"/>
    <property type="match status" value="1"/>
</dbReference>